<evidence type="ECO:0000313" key="2">
    <source>
        <dbReference type="EMBL" id="KKU90461.1"/>
    </source>
</evidence>
<dbReference type="AlphaFoldDB" id="A0A0G1U8J7"/>
<reference evidence="2 3" key="1">
    <citation type="journal article" date="2015" name="Nature">
        <title>rRNA introns, odd ribosomes, and small enigmatic genomes across a large radiation of phyla.</title>
        <authorList>
            <person name="Brown C.T."/>
            <person name="Hug L.A."/>
            <person name="Thomas B.C."/>
            <person name="Sharon I."/>
            <person name="Castelle C.J."/>
            <person name="Singh A."/>
            <person name="Wilkins M.J."/>
            <person name="Williams K.H."/>
            <person name="Banfield J.F."/>
        </authorList>
    </citation>
    <scope>NUCLEOTIDE SEQUENCE [LARGE SCALE GENOMIC DNA]</scope>
</reference>
<keyword evidence="1" id="KW-0472">Membrane</keyword>
<sequence length="99" mass="10898">MAIVIEGEKKSVDWGFILGILSIVGIIGVAIVYLFFVNPETVQQLTTTPDQQRLSEFSKTKLRPEEILNSAEFQSLRTTATIPVPSEGEIGKVNPLLPQ</sequence>
<protein>
    <submittedName>
        <fullName evidence="2">Uncharacterized protein</fullName>
    </submittedName>
</protein>
<keyword evidence="1" id="KW-1133">Transmembrane helix</keyword>
<comment type="caution">
    <text evidence="2">The sequence shown here is derived from an EMBL/GenBank/DDBJ whole genome shotgun (WGS) entry which is preliminary data.</text>
</comment>
<name>A0A0G1U8J7_9BACT</name>
<evidence type="ECO:0000256" key="1">
    <source>
        <dbReference type="SAM" id="Phobius"/>
    </source>
</evidence>
<dbReference type="Proteomes" id="UP000033882">
    <property type="component" value="Unassembled WGS sequence"/>
</dbReference>
<gene>
    <name evidence="2" type="ORF">UY19_C0002G0034</name>
</gene>
<dbReference type="EMBL" id="LCPB01000002">
    <property type="protein sequence ID" value="KKU90461.1"/>
    <property type="molecule type" value="Genomic_DNA"/>
</dbReference>
<accession>A0A0G1U8J7</accession>
<keyword evidence="1" id="KW-0812">Transmembrane</keyword>
<proteinExistence type="predicted"/>
<feature type="transmembrane region" description="Helical" evidence="1">
    <location>
        <begin position="12"/>
        <end position="36"/>
    </location>
</feature>
<evidence type="ECO:0000313" key="3">
    <source>
        <dbReference type="Proteomes" id="UP000033882"/>
    </source>
</evidence>
<organism evidence="2 3">
    <name type="scientific">Candidatus Wolfebacteria bacterium GW2011_GWA2_47_9b</name>
    <dbReference type="NCBI Taxonomy" id="1619005"/>
    <lineage>
        <taxon>Bacteria</taxon>
        <taxon>Candidatus Wolfeibacteriota</taxon>
    </lineage>
</organism>